<name>A0A8X6RGP0_TRICX</name>
<keyword evidence="3" id="KW-1185">Reference proteome</keyword>
<organism evidence="2 3">
    <name type="scientific">Trichonephila clavipes</name>
    <name type="common">Golden silk orbweaver</name>
    <name type="synonym">Nephila clavipes</name>
    <dbReference type="NCBI Taxonomy" id="2585209"/>
    <lineage>
        <taxon>Eukaryota</taxon>
        <taxon>Metazoa</taxon>
        <taxon>Ecdysozoa</taxon>
        <taxon>Arthropoda</taxon>
        <taxon>Chelicerata</taxon>
        <taxon>Arachnida</taxon>
        <taxon>Araneae</taxon>
        <taxon>Araneomorphae</taxon>
        <taxon>Entelegynae</taxon>
        <taxon>Araneoidea</taxon>
        <taxon>Nephilidae</taxon>
        <taxon>Trichonephila</taxon>
    </lineage>
</organism>
<gene>
    <name evidence="2" type="ORF">TNCV_1589661</name>
</gene>
<evidence type="ECO:0000313" key="3">
    <source>
        <dbReference type="Proteomes" id="UP000887159"/>
    </source>
</evidence>
<evidence type="ECO:0000313" key="2">
    <source>
        <dbReference type="EMBL" id="GFX93790.1"/>
    </source>
</evidence>
<dbReference type="EMBL" id="BMAU01021175">
    <property type="protein sequence ID" value="GFX93790.1"/>
    <property type="molecule type" value="Genomic_DNA"/>
</dbReference>
<feature type="region of interest" description="Disordered" evidence="1">
    <location>
        <begin position="1"/>
        <end position="28"/>
    </location>
</feature>
<evidence type="ECO:0000256" key="1">
    <source>
        <dbReference type="SAM" id="MobiDB-lite"/>
    </source>
</evidence>
<dbReference type="AlphaFoldDB" id="A0A8X6RGP0"/>
<accession>A0A8X6RGP0</accession>
<comment type="caution">
    <text evidence="2">The sequence shown here is derived from an EMBL/GenBank/DDBJ whole genome shotgun (WGS) entry which is preliminary data.</text>
</comment>
<sequence>MSSATVNKPSHDQQAVGERSGVATRKTSKQSTLAIIYLPEVYKDVLLCAKARKACHKTSLSRSRVVWKQGVRLMHQIKHKSEQPKDIFGVIWDLNFRSNPLRD</sequence>
<reference evidence="2" key="1">
    <citation type="submission" date="2020-08" db="EMBL/GenBank/DDBJ databases">
        <title>Multicomponent nature underlies the extraordinary mechanical properties of spider dragline silk.</title>
        <authorList>
            <person name="Kono N."/>
            <person name="Nakamura H."/>
            <person name="Mori M."/>
            <person name="Yoshida Y."/>
            <person name="Ohtoshi R."/>
            <person name="Malay A.D."/>
            <person name="Moran D.A.P."/>
            <person name="Tomita M."/>
            <person name="Numata K."/>
            <person name="Arakawa K."/>
        </authorList>
    </citation>
    <scope>NUCLEOTIDE SEQUENCE</scope>
</reference>
<protein>
    <submittedName>
        <fullName evidence="2">Uncharacterized protein</fullName>
    </submittedName>
</protein>
<proteinExistence type="predicted"/>
<dbReference type="Proteomes" id="UP000887159">
    <property type="component" value="Unassembled WGS sequence"/>
</dbReference>